<evidence type="ECO:0000259" key="1">
    <source>
        <dbReference type="PROSITE" id="PS51186"/>
    </source>
</evidence>
<dbReference type="PaxDb" id="3218-PP1S127_39V6.1"/>
<organism evidence="2">
    <name type="scientific">Physcomitrium patens</name>
    <name type="common">Spreading-leaved earth moss</name>
    <name type="synonym">Physcomitrella patens</name>
    <dbReference type="NCBI Taxonomy" id="3218"/>
    <lineage>
        <taxon>Eukaryota</taxon>
        <taxon>Viridiplantae</taxon>
        <taxon>Streptophyta</taxon>
        <taxon>Embryophyta</taxon>
        <taxon>Bryophyta</taxon>
        <taxon>Bryophytina</taxon>
        <taxon>Bryopsida</taxon>
        <taxon>Funariidae</taxon>
        <taxon>Funariales</taxon>
        <taxon>Funariaceae</taxon>
        <taxon>Physcomitrium</taxon>
    </lineage>
</organism>
<dbReference type="EnsemblPlants" id="Pp3c16_3320V3.4">
    <property type="protein sequence ID" value="Pp3c16_3320V3.4"/>
    <property type="gene ID" value="Pp3c16_3320"/>
</dbReference>
<dbReference type="eggNOG" id="ENOG502SGDE">
    <property type="taxonomic scope" value="Eukaryota"/>
</dbReference>
<dbReference type="EMBL" id="ABEU02000016">
    <property type="protein sequence ID" value="PNR37313.1"/>
    <property type="molecule type" value="Genomic_DNA"/>
</dbReference>
<dbReference type="CDD" id="cd04301">
    <property type="entry name" value="NAT_SF"/>
    <property type="match status" value="1"/>
</dbReference>
<dbReference type="KEGG" id="ppp:112293696"/>
<dbReference type="Gramene" id="Pp3c16_3320V3.4">
    <property type="protein sequence ID" value="Pp3c16_3320V3.4"/>
    <property type="gene ID" value="Pp3c16_3320"/>
</dbReference>
<reference evidence="2 4" key="2">
    <citation type="journal article" date="2018" name="Plant J.">
        <title>The Physcomitrella patens chromosome-scale assembly reveals moss genome structure and evolution.</title>
        <authorList>
            <person name="Lang D."/>
            <person name="Ullrich K.K."/>
            <person name="Murat F."/>
            <person name="Fuchs J."/>
            <person name="Jenkins J."/>
            <person name="Haas F.B."/>
            <person name="Piednoel M."/>
            <person name="Gundlach H."/>
            <person name="Van Bel M."/>
            <person name="Meyberg R."/>
            <person name="Vives C."/>
            <person name="Morata J."/>
            <person name="Symeonidi A."/>
            <person name="Hiss M."/>
            <person name="Muchero W."/>
            <person name="Kamisugi Y."/>
            <person name="Saleh O."/>
            <person name="Blanc G."/>
            <person name="Decker E.L."/>
            <person name="van Gessel N."/>
            <person name="Grimwood J."/>
            <person name="Hayes R.D."/>
            <person name="Graham S.W."/>
            <person name="Gunter L.E."/>
            <person name="McDaniel S.F."/>
            <person name="Hoernstein S.N.W."/>
            <person name="Larsson A."/>
            <person name="Li F.W."/>
            <person name="Perroud P.F."/>
            <person name="Phillips J."/>
            <person name="Ranjan P."/>
            <person name="Rokshar D.S."/>
            <person name="Rothfels C.J."/>
            <person name="Schneider L."/>
            <person name="Shu S."/>
            <person name="Stevenson D.W."/>
            <person name="Thummler F."/>
            <person name="Tillich M."/>
            <person name="Villarreal Aguilar J.C."/>
            <person name="Widiez T."/>
            <person name="Wong G.K."/>
            <person name="Wymore A."/>
            <person name="Zhang Y."/>
            <person name="Zimmer A.D."/>
            <person name="Quatrano R.S."/>
            <person name="Mayer K.F.X."/>
            <person name="Goodstein D."/>
            <person name="Casacuberta J.M."/>
            <person name="Vandepoele K."/>
            <person name="Reski R."/>
            <person name="Cuming A.C."/>
            <person name="Tuskan G.A."/>
            <person name="Maumus F."/>
            <person name="Salse J."/>
            <person name="Schmutz J."/>
            <person name="Rensing S.A."/>
        </authorList>
    </citation>
    <scope>NUCLEOTIDE SEQUENCE [LARGE SCALE GENOMIC DNA]</scope>
    <source>
        <strain evidence="3 4">cv. Gransden 2004</strain>
    </source>
</reference>
<evidence type="ECO:0000313" key="2">
    <source>
        <dbReference type="EMBL" id="PNR37313.1"/>
    </source>
</evidence>
<feature type="domain" description="N-acetyltransferase" evidence="1">
    <location>
        <begin position="14"/>
        <end position="172"/>
    </location>
</feature>
<dbReference type="OMA" id="AYHNRSL"/>
<dbReference type="Proteomes" id="UP000006727">
    <property type="component" value="Chromosome 16"/>
</dbReference>
<evidence type="ECO:0000313" key="3">
    <source>
        <dbReference type="EnsemblPlants" id="Pp3c16_3320V3.1"/>
    </source>
</evidence>
<dbReference type="GeneID" id="112293696"/>
<dbReference type="Pfam" id="PF00583">
    <property type="entry name" value="Acetyltransf_1"/>
    <property type="match status" value="1"/>
</dbReference>
<dbReference type="InterPro" id="IPR000182">
    <property type="entry name" value="GNAT_dom"/>
</dbReference>
<reference evidence="3" key="3">
    <citation type="submission" date="2020-12" db="UniProtKB">
        <authorList>
            <consortium name="EnsemblPlants"/>
        </authorList>
    </citation>
    <scope>IDENTIFICATION</scope>
</reference>
<dbReference type="OrthoDB" id="1913299at2759"/>
<proteinExistence type="predicted"/>
<dbReference type="SUPFAM" id="SSF55729">
    <property type="entry name" value="Acyl-CoA N-acyltransferases (Nat)"/>
    <property type="match status" value="1"/>
</dbReference>
<accession>A9SW47</accession>
<evidence type="ECO:0000313" key="4">
    <source>
        <dbReference type="Proteomes" id="UP000006727"/>
    </source>
</evidence>
<name>A9SW47_PHYPA</name>
<dbReference type="GO" id="GO:0016747">
    <property type="term" value="F:acyltransferase activity, transferring groups other than amino-acyl groups"/>
    <property type="evidence" value="ECO:0007669"/>
    <property type="project" value="InterPro"/>
</dbReference>
<dbReference type="InterPro" id="IPR016181">
    <property type="entry name" value="Acyl_CoA_acyltransferase"/>
</dbReference>
<dbReference type="Gene3D" id="3.40.630.30">
    <property type="match status" value="1"/>
</dbReference>
<dbReference type="EnsemblPlants" id="Pp3c16_3320V3.1">
    <property type="protein sequence ID" value="Pp3c16_3320V3.1"/>
    <property type="gene ID" value="Pp3c16_3320"/>
</dbReference>
<sequence>MASIGSTLGTGGGIRIRRVDPHDAMPLATMISDSFLAFNQSVNIPPHVDGFTLETSRDLMKHFTSTPTMYGVVAVEESSGALMAGGFMYPGDVYAIGPVFADNAFKGRGAGKAVMVALIEKVRSENAKSIRLCQVAANPISFGLYASLGFVPVECWMDLEGNVTTEEASSANRSCGFSPVTGVDVRRMEEADVKCCNELHKKTMGFDREQRIRMDIPNGAAWVAVRAGEIIAYTTGFILSGHTVAESEEVLAFMFTEVCHKTENASVPKNLHVPGRLYPRLLQWAIAAKLKMMRSCWLMVIGSYLSPQSGMVYCPSIEG</sequence>
<dbReference type="HOGENOM" id="CLU_872628_0_0_1"/>
<dbReference type="PROSITE" id="PS51186">
    <property type="entry name" value="GNAT"/>
    <property type="match status" value="1"/>
</dbReference>
<dbReference type="RefSeq" id="XP_024399189.1">
    <property type="nucleotide sequence ID" value="XM_024543421.2"/>
</dbReference>
<gene>
    <name evidence="3" type="primary">LOC112293696</name>
    <name evidence="2" type="ORF">PHYPA_020421</name>
</gene>
<protein>
    <recommendedName>
        <fullName evidence="1">N-acetyltransferase domain-containing protein</fullName>
    </recommendedName>
</protein>
<dbReference type="Gramene" id="Pp3c16_3320V3.1">
    <property type="protein sequence ID" value="Pp3c16_3320V3.1"/>
    <property type="gene ID" value="Pp3c16_3320"/>
</dbReference>
<dbReference type="AlphaFoldDB" id="A9SW47"/>
<keyword evidence="4" id="KW-1185">Reference proteome</keyword>
<reference evidence="2 4" key="1">
    <citation type="journal article" date="2008" name="Science">
        <title>The Physcomitrella genome reveals evolutionary insights into the conquest of land by plants.</title>
        <authorList>
            <person name="Rensing S."/>
            <person name="Lang D."/>
            <person name="Zimmer A."/>
            <person name="Terry A."/>
            <person name="Salamov A."/>
            <person name="Shapiro H."/>
            <person name="Nishiyama T."/>
            <person name="Perroud P.-F."/>
            <person name="Lindquist E."/>
            <person name="Kamisugi Y."/>
            <person name="Tanahashi T."/>
            <person name="Sakakibara K."/>
            <person name="Fujita T."/>
            <person name="Oishi K."/>
            <person name="Shin-I T."/>
            <person name="Kuroki Y."/>
            <person name="Toyoda A."/>
            <person name="Suzuki Y."/>
            <person name="Hashimoto A."/>
            <person name="Yamaguchi K."/>
            <person name="Sugano A."/>
            <person name="Kohara Y."/>
            <person name="Fujiyama A."/>
            <person name="Anterola A."/>
            <person name="Aoki S."/>
            <person name="Ashton N."/>
            <person name="Barbazuk W.B."/>
            <person name="Barker E."/>
            <person name="Bennetzen J."/>
            <person name="Bezanilla M."/>
            <person name="Blankenship R."/>
            <person name="Cho S.H."/>
            <person name="Dutcher S."/>
            <person name="Estelle M."/>
            <person name="Fawcett J.A."/>
            <person name="Gundlach H."/>
            <person name="Hanada K."/>
            <person name="Heyl A."/>
            <person name="Hicks K.A."/>
            <person name="Hugh J."/>
            <person name="Lohr M."/>
            <person name="Mayer K."/>
            <person name="Melkozernov A."/>
            <person name="Murata T."/>
            <person name="Nelson D."/>
            <person name="Pils B."/>
            <person name="Prigge M."/>
            <person name="Reiss B."/>
            <person name="Renner T."/>
            <person name="Rombauts S."/>
            <person name="Rushton P."/>
            <person name="Sanderfoot A."/>
            <person name="Schween G."/>
            <person name="Shiu S.-H."/>
            <person name="Stueber K."/>
            <person name="Theodoulou F.L."/>
            <person name="Tu H."/>
            <person name="Van de Peer Y."/>
            <person name="Verrier P.J."/>
            <person name="Waters E."/>
            <person name="Wood A."/>
            <person name="Yang L."/>
            <person name="Cove D."/>
            <person name="Cuming A."/>
            <person name="Hasebe M."/>
            <person name="Lucas S."/>
            <person name="Mishler D.B."/>
            <person name="Reski R."/>
            <person name="Grigoriev I."/>
            <person name="Quatrano R.S."/>
            <person name="Boore J.L."/>
        </authorList>
    </citation>
    <scope>NUCLEOTIDE SEQUENCE [LARGE SCALE GENOMIC DNA]</scope>
    <source>
        <strain evidence="3 4">cv. Gransden 2004</strain>
    </source>
</reference>